<sequence>MSSKPSGLTASLTGGSAGKQQRRKNMPSSSGQNCSPVSGSTPRAWICLNKTHTAAPPEEAVISTYFGQVWSSVKRNPTESMPGDTDTGHGGVTPTVRRKGAEYARDLLIAAAARDGADQTPHQVWGTARADWALTRLAASGEFINYSPFTGTRMGDIMAEREAQRAERFSEFFTLTQIPPRKKQTLTPQPESPGKSAVQVGSSPRNPVREAEKAVTVLEEQRRVVAQQYRQIGEHLGQVQGQEHQICQQLEQITRQITQAQQARDGRGWLAKMLKPNEGAQQIEQWSKQQAGLERERVQVTQQREGLERDLAQVSQQYQDIDGQYQRAQLYRDGVKAEQIAERASKPGFTDVTRI</sequence>
<accession>Q8FLI6</accession>
<name>Q8FLI6_COREF</name>
<evidence type="ECO:0000313" key="4">
    <source>
        <dbReference type="Proteomes" id="UP000001409"/>
    </source>
</evidence>
<dbReference type="AlphaFoldDB" id="Q8FLI6"/>
<dbReference type="EMBL" id="AP005225">
    <property type="protein sequence ID" value="BAC19769.1"/>
    <property type="molecule type" value="Genomic_DNA"/>
</dbReference>
<evidence type="ECO:0000313" key="3">
    <source>
        <dbReference type="EMBL" id="BAC19769.1"/>
    </source>
</evidence>
<feature type="compositionally biased region" description="Polar residues" evidence="2">
    <location>
        <begin position="26"/>
        <end position="39"/>
    </location>
</feature>
<keyword evidence="3" id="KW-0614">Plasmid</keyword>
<evidence type="ECO:0000256" key="2">
    <source>
        <dbReference type="SAM" id="MobiDB-lite"/>
    </source>
</evidence>
<reference evidence="3 4" key="1">
    <citation type="submission" date="2002-05" db="EMBL/GenBank/DDBJ databases">
        <title>The entire sequence of plasmid maintained by Corynebacterium efficiens YS-314.</title>
        <authorList>
            <person name="Kawarabayasi Y."/>
            <person name="Yamazaki J."/>
            <person name="Hino Y."/>
            <person name="Kikuchi H."/>
        </authorList>
    </citation>
    <scope>NUCLEOTIDE SEQUENCE [LARGE SCALE GENOMIC DNA]</scope>
    <source>
        <strain evidence="4">DSM 44549 / YS-314 / AJ 12310 / JCM 11189 / NBRC 100395</strain>
        <plasmid evidence="4">Plasmid pCE2</plasmid>
    </source>
</reference>
<keyword evidence="1" id="KW-0175">Coiled coil</keyword>
<feature type="coiled-coil region" evidence="1">
    <location>
        <begin position="283"/>
        <end position="324"/>
    </location>
</feature>
<evidence type="ECO:0000256" key="1">
    <source>
        <dbReference type="SAM" id="Coils"/>
    </source>
</evidence>
<feature type="region of interest" description="Disordered" evidence="2">
    <location>
        <begin position="1"/>
        <end position="39"/>
    </location>
</feature>
<feature type="region of interest" description="Disordered" evidence="2">
    <location>
        <begin position="181"/>
        <end position="208"/>
    </location>
</feature>
<feature type="region of interest" description="Disordered" evidence="2">
    <location>
        <begin position="76"/>
        <end position="95"/>
    </location>
</feature>
<geneLocation type="plasmid" evidence="3 4">
    <name>pCE2</name>
</geneLocation>
<proteinExistence type="predicted"/>
<feature type="compositionally biased region" description="Polar residues" evidence="2">
    <location>
        <begin position="1"/>
        <end position="14"/>
    </location>
</feature>
<dbReference type="KEGG" id="cef:CE2P009"/>
<dbReference type="HOGENOM" id="CLU_780128_0_0_11"/>
<keyword evidence="4" id="KW-1185">Reference proteome</keyword>
<dbReference type="Proteomes" id="UP000001409">
    <property type="component" value="Plasmid pCE2"/>
</dbReference>
<protein>
    <submittedName>
        <fullName evidence="3">Uncharacterized protein</fullName>
    </submittedName>
</protein>
<organism evidence="3 4">
    <name type="scientific">Corynebacterium efficiens (strain DSM 44549 / YS-314 / AJ 12310 / JCM 11189 / NBRC 100395)</name>
    <dbReference type="NCBI Taxonomy" id="196164"/>
    <lineage>
        <taxon>Bacteria</taxon>
        <taxon>Bacillati</taxon>
        <taxon>Actinomycetota</taxon>
        <taxon>Actinomycetes</taxon>
        <taxon>Mycobacteriales</taxon>
        <taxon>Corynebacteriaceae</taxon>
        <taxon>Corynebacterium</taxon>
    </lineage>
</organism>